<organism evidence="2 3">
    <name type="scientific">Microseira wollei NIES-4236</name>
    <dbReference type="NCBI Taxonomy" id="2530354"/>
    <lineage>
        <taxon>Bacteria</taxon>
        <taxon>Bacillati</taxon>
        <taxon>Cyanobacteriota</taxon>
        <taxon>Cyanophyceae</taxon>
        <taxon>Oscillatoriophycideae</taxon>
        <taxon>Aerosakkonematales</taxon>
        <taxon>Aerosakkonemataceae</taxon>
        <taxon>Microseira</taxon>
    </lineage>
</organism>
<dbReference type="Gene3D" id="1.10.30.50">
    <property type="match status" value="1"/>
</dbReference>
<dbReference type="CDD" id="cd00085">
    <property type="entry name" value="HNHc"/>
    <property type="match status" value="1"/>
</dbReference>
<sequence length="433" mass="50106">MHALPRFEPHFEAHSYGPRPGRGTQDAIAQCFCRMGGGSDTWILDADIKGAFDNISHEYILSTIGNTPSRESIKQWLKAGYVEAEMFHKTESGRPQGGIISPLLANIALNGIEALLSQFYKVNTYTLKSGKQAGNKKKKKDATYGFIRYADDFIITAKSREDIEAIIPTLQEWLKQRGLELSQEKTNISHVEEGFNFLGFNIRQFKGKCLIKPQKEKVKIFLKNIRKWLKEHKHVSPEAVIEYLNPVLRGWGNYVRHGVSKQVFSYVDHQIWKLLWKWSLRRQPNKRKKWVARKYFKTLQGRKWVFSATVNDQRGNKEIALFRLSNIPIERHVKVKGTASPDDPELTKYWQDRMTRSGKIYWEKGTKLYKVATNQNWSCPICGDHLLNGEKLHTHHIVQRKNGGTDKEENLIHLHQACHRHVHSKGDTERLKA</sequence>
<dbReference type="InterPro" id="IPR013597">
    <property type="entry name" value="Mat_intron_G2"/>
</dbReference>
<dbReference type="InterPro" id="IPR043502">
    <property type="entry name" value="DNA/RNA_pol_sf"/>
</dbReference>
<dbReference type="PANTHER" id="PTHR34047">
    <property type="entry name" value="NUCLEAR INTRON MATURASE 1, MITOCHONDRIAL-RELATED"/>
    <property type="match status" value="1"/>
</dbReference>
<dbReference type="InterPro" id="IPR002711">
    <property type="entry name" value="HNH"/>
</dbReference>
<keyword evidence="2" id="KW-0808">Transferase</keyword>
<dbReference type="InterPro" id="IPR000477">
    <property type="entry name" value="RT_dom"/>
</dbReference>
<evidence type="ECO:0000259" key="1">
    <source>
        <dbReference type="PROSITE" id="PS50878"/>
    </source>
</evidence>
<dbReference type="Pfam" id="PF08388">
    <property type="entry name" value="GIIM"/>
    <property type="match status" value="1"/>
</dbReference>
<dbReference type="PANTHER" id="PTHR34047:SF10">
    <property type="entry name" value="GROUP II INTRON-ASSOCIATED OPEN READING FRAME"/>
    <property type="match status" value="1"/>
</dbReference>
<dbReference type="SMART" id="SM00507">
    <property type="entry name" value="HNHc"/>
    <property type="match status" value="1"/>
</dbReference>
<feature type="domain" description="Reverse transcriptase" evidence="1">
    <location>
        <begin position="1"/>
        <end position="202"/>
    </location>
</feature>
<keyword evidence="2" id="KW-0548">Nucleotidyltransferase</keyword>
<dbReference type="AlphaFoldDB" id="A0AAV3XQY2"/>
<reference evidence="2" key="1">
    <citation type="submission" date="2019-10" db="EMBL/GenBank/DDBJ databases">
        <title>Draft genome sequece of Microseira wollei NIES-4236.</title>
        <authorList>
            <person name="Yamaguchi H."/>
            <person name="Suzuki S."/>
            <person name="Kawachi M."/>
        </authorList>
    </citation>
    <scope>NUCLEOTIDE SEQUENCE</scope>
    <source>
        <strain evidence="2">NIES-4236</strain>
    </source>
</reference>
<dbReference type="Pfam" id="PF00078">
    <property type="entry name" value="RVT_1"/>
    <property type="match status" value="1"/>
</dbReference>
<dbReference type="Pfam" id="PF01844">
    <property type="entry name" value="HNH"/>
    <property type="match status" value="1"/>
</dbReference>
<evidence type="ECO:0000313" key="3">
    <source>
        <dbReference type="Proteomes" id="UP001050975"/>
    </source>
</evidence>
<dbReference type="GO" id="GO:0003676">
    <property type="term" value="F:nucleic acid binding"/>
    <property type="evidence" value="ECO:0007669"/>
    <property type="project" value="InterPro"/>
</dbReference>
<dbReference type="PROSITE" id="PS50878">
    <property type="entry name" value="RT_POL"/>
    <property type="match status" value="1"/>
</dbReference>
<evidence type="ECO:0000313" key="2">
    <source>
        <dbReference type="EMBL" id="GET44211.1"/>
    </source>
</evidence>
<dbReference type="GO" id="GO:0008270">
    <property type="term" value="F:zinc ion binding"/>
    <property type="evidence" value="ECO:0007669"/>
    <property type="project" value="InterPro"/>
</dbReference>
<comment type="caution">
    <text evidence="2">The sequence shown here is derived from an EMBL/GenBank/DDBJ whole genome shotgun (WGS) entry which is preliminary data.</text>
</comment>
<keyword evidence="3" id="KW-1185">Reference proteome</keyword>
<dbReference type="RefSeq" id="WP_226593824.1">
    <property type="nucleotide sequence ID" value="NZ_BLAY01000307.1"/>
</dbReference>
<proteinExistence type="predicted"/>
<dbReference type="InterPro" id="IPR003615">
    <property type="entry name" value="HNH_nuc"/>
</dbReference>
<dbReference type="InterPro" id="IPR051083">
    <property type="entry name" value="GrpII_Intron_Splice-Mob/Def"/>
</dbReference>
<protein>
    <submittedName>
        <fullName evidence="2">RNA-directed DNA polymerase (Reverse transcriptase)</fullName>
    </submittedName>
</protein>
<dbReference type="CDD" id="cd01651">
    <property type="entry name" value="RT_G2_intron"/>
    <property type="match status" value="1"/>
</dbReference>
<gene>
    <name evidence="2" type="ORF">MiSe_90370</name>
</gene>
<keyword evidence="2" id="KW-0695">RNA-directed DNA polymerase</keyword>
<dbReference type="GO" id="GO:0003964">
    <property type="term" value="F:RNA-directed DNA polymerase activity"/>
    <property type="evidence" value="ECO:0007669"/>
    <property type="project" value="UniProtKB-KW"/>
</dbReference>
<accession>A0AAV3XQY2</accession>
<dbReference type="Proteomes" id="UP001050975">
    <property type="component" value="Unassembled WGS sequence"/>
</dbReference>
<dbReference type="GO" id="GO:0004519">
    <property type="term" value="F:endonuclease activity"/>
    <property type="evidence" value="ECO:0007669"/>
    <property type="project" value="InterPro"/>
</dbReference>
<dbReference type="SUPFAM" id="SSF56672">
    <property type="entry name" value="DNA/RNA polymerases"/>
    <property type="match status" value="1"/>
</dbReference>
<dbReference type="EMBL" id="BLAY01000307">
    <property type="protein sequence ID" value="GET44211.1"/>
    <property type="molecule type" value="Genomic_DNA"/>
</dbReference>
<name>A0AAV3XQY2_9CYAN</name>